<gene>
    <name evidence="2" type="ORF">RRG08_067042</name>
</gene>
<evidence type="ECO:0000313" key="2">
    <source>
        <dbReference type="EMBL" id="KAK3778538.1"/>
    </source>
</evidence>
<accession>A0AAE0ZZH8</accession>
<evidence type="ECO:0000313" key="3">
    <source>
        <dbReference type="Proteomes" id="UP001283361"/>
    </source>
</evidence>
<sequence length="104" mass="10975">MWRLQRVWVAGRYLSKSSSSSCGSSSSGSTSSGTCSAEQKRLACALLAKHNSGVLDLAKRHPSGVPDNAYAYNNIKDMCEASKPLGPATRVPHVQVGLPEVLSA</sequence>
<dbReference type="EMBL" id="JAWDGP010002930">
    <property type="protein sequence ID" value="KAK3778538.1"/>
    <property type="molecule type" value="Genomic_DNA"/>
</dbReference>
<protein>
    <submittedName>
        <fullName evidence="2">Uncharacterized protein</fullName>
    </submittedName>
</protein>
<dbReference type="AlphaFoldDB" id="A0AAE0ZZH8"/>
<dbReference type="Proteomes" id="UP001283361">
    <property type="component" value="Unassembled WGS sequence"/>
</dbReference>
<keyword evidence="3" id="KW-1185">Reference proteome</keyword>
<reference evidence="2" key="1">
    <citation type="journal article" date="2023" name="G3 (Bethesda)">
        <title>A reference genome for the long-term kleptoplast-retaining sea slug Elysia crispata morphotype clarki.</title>
        <authorList>
            <person name="Eastman K.E."/>
            <person name="Pendleton A.L."/>
            <person name="Shaikh M.A."/>
            <person name="Suttiyut T."/>
            <person name="Ogas R."/>
            <person name="Tomko P."/>
            <person name="Gavelis G."/>
            <person name="Widhalm J.R."/>
            <person name="Wisecaver J.H."/>
        </authorList>
    </citation>
    <scope>NUCLEOTIDE SEQUENCE</scope>
    <source>
        <strain evidence="2">ECLA1</strain>
    </source>
</reference>
<feature type="compositionally biased region" description="Low complexity" evidence="1">
    <location>
        <begin position="17"/>
        <end position="34"/>
    </location>
</feature>
<evidence type="ECO:0000256" key="1">
    <source>
        <dbReference type="SAM" id="MobiDB-lite"/>
    </source>
</evidence>
<proteinExistence type="predicted"/>
<feature type="region of interest" description="Disordered" evidence="1">
    <location>
        <begin position="15"/>
        <end position="34"/>
    </location>
</feature>
<comment type="caution">
    <text evidence="2">The sequence shown here is derived from an EMBL/GenBank/DDBJ whole genome shotgun (WGS) entry which is preliminary data.</text>
</comment>
<organism evidence="2 3">
    <name type="scientific">Elysia crispata</name>
    <name type="common">lettuce slug</name>
    <dbReference type="NCBI Taxonomy" id="231223"/>
    <lineage>
        <taxon>Eukaryota</taxon>
        <taxon>Metazoa</taxon>
        <taxon>Spiralia</taxon>
        <taxon>Lophotrochozoa</taxon>
        <taxon>Mollusca</taxon>
        <taxon>Gastropoda</taxon>
        <taxon>Heterobranchia</taxon>
        <taxon>Euthyneura</taxon>
        <taxon>Panpulmonata</taxon>
        <taxon>Sacoglossa</taxon>
        <taxon>Placobranchoidea</taxon>
        <taxon>Plakobranchidae</taxon>
        <taxon>Elysia</taxon>
    </lineage>
</organism>
<name>A0AAE0ZZH8_9GAST</name>